<keyword evidence="3" id="KW-1185">Reference proteome</keyword>
<keyword evidence="1" id="KW-1133">Transmembrane helix</keyword>
<comment type="caution">
    <text evidence="2">The sequence shown here is derived from an EMBL/GenBank/DDBJ whole genome shotgun (WGS) entry which is preliminary data.</text>
</comment>
<proteinExistence type="predicted"/>
<dbReference type="EMBL" id="SLXM01000005">
    <property type="protein sequence ID" value="TCP24669.1"/>
    <property type="molecule type" value="Genomic_DNA"/>
</dbReference>
<evidence type="ECO:0000256" key="1">
    <source>
        <dbReference type="SAM" id="Phobius"/>
    </source>
</evidence>
<dbReference type="OrthoDB" id="1200103at2"/>
<protein>
    <submittedName>
        <fullName evidence="2">Uncharacterized protein</fullName>
    </submittedName>
</protein>
<keyword evidence="1" id="KW-0472">Membrane</keyword>
<feature type="transmembrane region" description="Helical" evidence="1">
    <location>
        <begin position="83"/>
        <end position="101"/>
    </location>
</feature>
<evidence type="ECO:0000313" key="2">
    <source>
        <dbReference type="EMBL" id="TCP24669.1"/>
    </source>
</evidence>
<evidence type="ECO:0000313" key="3">
    <source>
        <dbReference type="Proteomes" id="UP000294564"/>
    </source>
</evidence>
<name>A0A4R2NRV2_9FLAO</name>
<sequence>MQKILFKNTVKLIIAGLLIGFLHKYDLIIALLIFLKLIHTFHRNYKADTFSIMFLIGFIVTGAVGLFFEYIGTSYKYWEYHDISRQVPAWLFFAWGGAFITTYQIKMQIYKELPELSDNIKLYITLIIVALFPAFGEMIAINLGTWTYHLPYKVFGVPLIAIAALIIIHFTIHNILSFFTKKSGIKDIVFNP</sequence>
<dbReference type="RefSeq" id="WP_132794727.1">
    <property type="nucleotide sequence ID" value="NZ_SLXM01000005.1"/>
</dbReference>
<dbReference type="Proteomes" id="UP000294564">
    <property type="component" value="Unassembled WGS sequence"/>
</dbReference>
<keyword evidence="1" id="KW-0812">Transmembrane</keyword>
<feature type="transmembrane region" description="Helical" evidence="1">
    <location>
        <begin position="50"/>
        <end position="71"/>
    </location>
</feature>
<feature type="transmembrane region" description="Helical" evidence="1">
    <location>
        <begin position="12"/>
        <end position="38"/>
    </location>
</feature>
<reference evidence="2 3" key="1">
    <citation type="submission" date="2019-03" db="EMBL/GenBank/DDBJ databases">
        <title>Genomic Encyclopedia of Type Strains, Phase IV (KMG-IV): sequencing the most valuable type-strain genomes for metagenomic binning, comparative biology and taxonomic classification.</title>
        <authorList>
            <person name="Goeker M."/>
        </authorList>
    </citation>
    <scope>NUCLEOTIDE SEQUENCE [LARGE SCALE GENOMIC DNA]</scope>
    <source>
        <strain evidence="2 3">DSM 14836</strain>
    </source>
</reference>
<dbReference type="AlphaFoldDB" id="A0A4R2NRV2"/>
<organism evidence="2 3">
    <name type="scientific">Tenacibaculum skagerrakense</name>
    <dbReference type="NCBI Taxonomy" id="186571"/>
    <lineage>
        <taxon>Bacteria</taxon>
        <taxon>Pseudomonadati</taxon>
        <taxon>Bacteroidota</taxon>
        <taxon>Flavobacteriia</taxon>
        <taxon>Flavobacteriales</taxon>
        <taxon>Flavobacteriaceae</taxon>
        <taxon>Tenacibaculum</taxon>
    </lineage>
</organism>
<gene>
    <name evidence="2" type="ORF">EV195_105100</name>
</gene>
<feature type="transmembrane region" description="Helical" evidence="1">
    <location>
        <begin position="155"/>
        <end position="176"/>
    </location>
</feature>
<accession>A0A4R2NRV2</accession>
<feature type="transmembrane region" description="Helical" evidence="1">
    <location>
        <begin position="122"/>
        <end position="143"/>
    </location>
</feature>